<protein>
    <submittedName>
        <fullName evidence="2">GNAT family N-acetyltransferase</fullName>
    </submittedName>
</protein>
<dbReference type="InterPro" id="IPR000182">
    <property type="entry name" value="GNAT_dom"/>
</dbReference>
<evidence type="ECO:0000313" key="3">
    <source>
        <dbReference type="Proteomes" id="UP000515292"/>
    </source>
</evidence>
<dbReference type="PROSITE" id="PS51186">
    <property type="entry name" value="GNAT"/>
    <property type="match status" value="1"/>
</dbReference>
<proteinExistence type="predicted"/>
<keyword evidence="2" id="KW-0808">Transferase</keyword>
<evidence type="ECO:0000313" key="2">
    <source>
        <dbReference type="EMBL" id="QMW21573.1"/>
    </source>
</evidence>
<reference evidence="2 3" key="1">
    <citation type="submission" date="2020-07" db="EMBL/GenBank/DDBJ databases">
        <title>Complete genome sequence for Sandaracinobacter sp. M6.</title>
        <authorList>
            <person name="Tang Y."/>
            <person name="Liu Q."/>
            <person name="Guo Z."/>
            <person name="Lei P."/>
            <person name="Huang B."/>
        </authorList>
    </citation>
    <scope>NUCLEOTIDE SEQUENCE [LARGE SCALE GENOMIC DNA]</scope>
    <source>
        <strain evidence="2 3">M6</strain>
    </source>
</reference>
<dbReference type="AlphaFoldDB" id="A0A7G5IDY1"/>
<dbReference type="EMBL" id="CP059851">
    <property type="protein sequence ID" value="QMW21573.1"/>
    <property type="molecule type" value="Genomic_DNA"/>
</dbReference>
<keyword evidence="3" id="KW-1185">Reference proteome</keyword>
<gene>
    <name evidence="2" type="ORF">H3309_09065</name>
</gene>
<feature type="domain" description="N-acetyltransferase" evidence="1">
    <location>
        <begin position="1"/>
        <end position="139"/>
    </location>
</feature>
<accession>A0A7G5IDY1</accession>
<organism evidence="2 3">
    <name type="scientific">Sandaracinobacteroides saxicola</name>
    <dbReference type="NCBI Taxonomy" id="2759707"/>
    <lineage>
        <taxon>Bacteria</taxon>
        <taxon>Pseudomonadati</taxon>
        <taxon>Pseudomonadota</taxon>
        <taxon>Alphaproteobacteria</taxon>
        <taxon>Sphingomonadales</taxon>
        <taxon>Sphingosinicellaceae</taxon>
        <taxon>Sandaracinobacteroides</taxon>
    </lineage>
</organism>
<dbReference type="Proteomes" id="UP000515292">
    <property type="component" value="Chromosome"/>
</dbReference>
<dbReference type="SUPFAM" id="SSF55729">
    <property type="entry name" value="Acyl-CoA N-acyltransferases (Nat)"/>
    <property type="match status" value="1"/>
</dbReference>
<dbReference type="Gene3D" id="3.40.630.30">
    <property type="match status" value="1"/>
</dbReference>
<dbReference type="CDD" id="cd04301">
    <property type="entry name" value="NAT_SF"/>
    <property type="match status" value="1"/>
</dbReference>
<sequence length="162" mass="17898">MTVSIARLNAPSENERAAIVAPLDAFSRARGFPFLPQPLALGLYDGDELVGGLIGQLNWNWLHIQLLGVPEQLRGQSLGRAPVAQAERDAETFGCTGIWVDTFSFQAPGFYERLGYIRFGELPNYLDAETRIFFRRMLDARQVALDRSAAQIDAQGQSRAAS</sequence>
<dbReference type="KEGG" id="sand:H3309_09065"/>
<dbReference type="Pfam" id="PF00583">
    <property type="entry name" value="Acetyltransf_1"/>
    <property type="match status" value="1"/>
</dbReference>
<dbReference type="InterPro" id="IPR016181">
    <property type="entry name" value="Acyl_CoA_acyltransferase"/>
</dbReference>
<dbReference type="GO" id="GO:0016747">
    <property type="term" value="F:acyltransferase activity, transferring groups other than amino-acyl groups"/>
    <property type="evidence" value="ECO:0007669"/>
    <property type="project" value="InterPro"/>
</dbReference>
<dbReference type="RefSeq" id="WP_182294422.1">
    <property type="nucleotide sequence ID" value="NZ_CP059851.1"/>
</dbReference>
<name>A0A7G5IDY1_9SPHN</name>
<evidence type="ECO:0000259" key="1">
    <source>
        <dbReference type="PROSITE" id="PS51186"/>
    </source>
</evidence>